<dbReference type="Proteomes" id="UP000669133">
    <property type="component" value="Unassembled WGS sequence"/>
</dbReference>
<keyword evidence="2" id="KW-1185">Reference proteome</keyword>
<name>A0A8H7ZGH2_9ASCO</name>
<evidence type="ECO:0000313" key="1">
    <source>
        <dbReference type="EMBL" id="KAG5419684.1"/>
    </source>
</evidence>
<sequence>MRTTISSSKMQLMNLPLEVLDQLFNNVKSLSNVPFDIRICCRYLVLNYVDFPSTLTLDVWKVLPYLQVWPGSEIQVGFWGLFLYSYPYCIDTWNSFNGTELRVSDVTTLKMQSGWPELSELERKLIDWLIGLAEVAPQIELARKDVFSKSKSVYLYFCPQSLTNFAAIDRGIDPEYLCIKIIPDESRTIVQELSSHKYENLERFSLEYLGHEGFVNVLELLWSLNTSYKYDSFTLTTSVFTFGNDASKTSAKIIAELTSKFKRFIVYTVDKGQSLPVRRIPLTPKN</sequence>
<dbReference type="EMBL" id="JAEOAQ010000002">
    <property type="protein sequence ID" value="KAG5419684.1"/>
    <property type="molecule type" value="Genomic_DNA"/>
</dbReference>
<dbReference type="GeneID" id="93650193"/>
<dbReference type="AlphaFoldDB" id="A0A8H7ZGH2"/>
<proteinExistence type="predicted"/>
<comment type="caution">
    <text evidence="1">The sequence shown here is derived from an EMBL/GenBank/DDBJ whole genome shotgun (WGS) entry which is preliminary data.</text>
</comment>
<accession>A0A8H7ZGH2</accession>
<dbReference type="RefSeq" id="XP_067548800.1">
    <property type="nucleotide sequence ID" value="XM_067690323.1"/>
</dbReference>
<gene>
    <name evidence="1" type="ORF">I9W82_001564</name>
</gene>
<protein>
    <submittedName>
        <fullName evidence="1">Uncharacterized protein</fullName>
    </submittedName>
</protein>
<reference evidence="1 2" key="1">
    <citation type="submission" date="2020-12" db="EMBL/GenBank/DDBJ databases">
        <title>Effect of drift, selection, and recombination on the evolution of hybrid genomes in Candida yeast pathogens.</title>
        <authorList>
            <person name="Mixao V."/>
            <person name="Ksiezopolska E."/>
            <person name="Saus E."/>
            <person name="Boekhout T."/>
            <person name="Gacser A."/>
            <person name="Gabaldon T."/>
        </authorList>
    </citation>
    <scope>NUCLEOTIDE SEQUENCE [LARGE SCALE GENOMIC DNA]</scope>
    <source>
        <strain evidence="1 2">BP57</strain>
    </source>
</reference>
<evidence type="ECO:0000313" key="2">
    <source>
        <dbReference type="Proteomes" id="UP000669133"/>
    </source>
</evidence>
<organism evidence="1 2">
    <name type="scientific">Candida metapsilosis</name>
    <dbReference type="NCBI Taxonomy" id="273372"/>
    <lineage>
        <taxon>Eukaryota</taxon>
        <taxon>Fungi</taxon>
        <taxon>Dikarya</taxon>
        <taxon>Ascomycota</taxon>
        <taxon>Saccharomycotina</taxon>
        <taxon>Pichiomycetes</taxon>
        <taxon>Debaryomycetaceae</taxon>
        <taxon>Candida/Lodderomyces clade</taxon>
        <taxon>Candida</taxon>
    </lineage>
</organism>